<dbReference type="PROSITE" id="PS51194">
    <property type="entry name" value="HELICASE_CTER"/>
    <property type="match status" value="1"/>
</dbReference>
<evidence type="ECO:0000259" key="10">
    <source>
        <dbReference type="PROSITE" id="PS51195"/>
    </source>
</evidence>
<feature type="compositionally biased region" description="Low complexity" evidence="7">
    <location>
        <begin position="483"/>
        <end position="495"/>
    </location>
</feature>
<dbReference type="SUPFAM" id="SSF52540">
    <property type="entry name" value="P-loop containing nucleoside triphosphate hydrolases"/>
    <property type="match status" value="1"/>
</dbReference>
<evidence type="ECO:0000256" key="6">
    <source>
        <dbReference type="PROSITE-ProRule" id="PRU00552"/>
    </source>
</evidence>
<gene>
    <name evidence="11" type="ORF">AOB60_28340</name>
</gene>
<dbReference type="RefSeq" id="WP_073449326.1">
    <property type="nucleotide sequence ID" value="NZ_LJSN01000003.1"/>
</dbReference>
<evidence type="ECO:0000256" key="1">
    <source>
        <dbReference type="ARBA" id="ARBA00022741"/>
    </source>
</evidence>
<feature type="region of interest" description="Disordered" evidence="7">
    <location>
        <begin position="432"/>
        <end position="574"/>
    </location>
</feature>
<feature type="compositionally biased region" description="Basic residues" evidence="7">
    <location>
        <begin position="1"/>
        <end position="10"/>
    </location>
</feature>
<feature type="compositionally biased region" description="Gly residues" evidence="7">
    <location>
        <begin position="508"/>
        <end position="518"/>
    </location>
</feature>
<dbReference type="InterPro" id="IPR011545">
    <property type="entry name" value="DEAD/DEAH_box_helicase_dom"/>
</dbReference>
<dbReference type="GO" id="GO:0005829">
    <property type="term" value="C:cytosol"/>
    <property type="evidence" value="ECO:0007669"/>
    <property type="project" value="TreeGrafter"/>
</dbReference>
<evidence type="ECO:0000256" key="3">
    <source>
        <dbReference type="ARBA" id="ARBA00022806"/>
    </source>
</evidence>
<dbReference type="Pfam" id="PF00270">
    <property type="entry name" value="DEAD"/>
    <property type="match status" value="1"/>
</dbReference>
<keyword evidence="4" id="KW-0067">ATP-binding</keyword>
<feature type="compositionally biased region" description="Low complexity" evidence="7">
    <location>
        <begin position="11"/>
        <end position="22"/>
    </location>
</feature>
<proteinExistence type="inferred from homology"/>
<sequence length="574" mass="59449">MSRRPQKSNRRASSSPQSASSPRDFRLPESTTPALPAVEDFAGLDMPAGLLKTLAAQGVTTPFPIQAATLPNSLAGRDLLGRGRTGSGKTLAFGLALLGRTAGLRAEPKAPLALVLVPTRELAQQVTDALTPYATAVNLRLATVVGGLSITKQAGVLRRGAEVLVATPGRLNDLVERGDCVLGDVRITVLDEADQMTDMGFLPQITKLIQQVRPDGQRMLFSATLDRNIDRLVQRFLTDPVVHSVDPSAGAVTTMEHHVLHVQDETDKKAVTTRIAARDGRVILFLDTKRSADRLAKRLLAVGVRAAALHGGRSQPQRNRTLEQFKNGQVTALVATNVAARGIHVDDLDLVVNVDPPTDHKDYLHRGGRTARAGGSGSVVTLVLPEQKRDITRLMSDAGIRPRTARIKSGDAELATITGAREPSGVAVTIEVPQPATASDPDRKGGAKPGRRSGRRRRSGGEAKAAPGTATRAESRGSDRRAASGATASGDSSATGGRGSARRSGSGRAAGGAVGAGGRSSDRRSAPGATTGAASGAAARGTGRRAGSGGAKGGAAGTGGRSSDRRGGRRTSAT</sequence>
<dbReference type="InterPro" id="IPR014001">
    <property type="entry name" value="Helicase_ATP-bd"/>
</dbReference>
<dbReference type="Pfam" id="PF00271">
    <property type="entry name" value="Helicase_C"/>
    <property type="match status" value="1"/>
</dbReference>
<dbReference type="InterPro" id="IPR027417">
    <property type="entry name" value="P-loop_NTPase"/>
</dbReference>
<evidence type="ECO:0000256" key="5">
    <source>
        <dbReference type="ARBA" id="ARBA00038437"/>
    </source>
</evidence>
<dbReference type="InterPro" id="IPR001650">
    <property type="entry name" value="Helicase_C-like"/>
</dbReference>
<dbReference type="PANTHER" id="PTHR47959">
    <property type="entry name" value="ATP-DEPENDENT RNA HELICASE RHLE-RELATED"/>
    <property type="match status" value="1"/>
</dbReference>
<dbReference type="CDD" id="cd18787">
    <property type="entry name" value="SF2_C_DEAD"/>
    <property type="match status" value="1"/>
</dbReference>
<feature type="compositionally biased region" description="Gly residues" evidence="7">
    <location>
        <begin position="544"/>
        <end position="560"/>
    </location>
</feature>
<dbReference type="GO" id="GO:0016787">
    <property type="term" value="F:hydrolase activity"/>
    <property type="evidence" value="ECO:0007669"/>
    <property type="project" value="UniProtKB-KW"/>
</dbReference>
<dbReference type="SMART" id="SM00490">
    <property type="entry name" value="HELICc"/>
    <property type="match status" value="1"/>
</dbReference>
<evidence type="ECO:0000256" key="2">
    <source>
        <dbReference type="ARBA" id="ARBA00022801"/>
    </source>
</evidence>
<dbReference type="GO" id="GO:0005524">
    <property type="term" value="F:ATP binding"/>
    <property type="evidence" value="ECO:0007669"/>
    <property type="project" value="UniProtKB-KW"/>
</dbReference>
<reference evidence="12" key="1">
    <citation type="submission" date="2015-09" db="EMBL/GenBank/DDBJ databases">
        <authorList>
            <person name="Graham D.E."/>
            <person name="Mahan K.M."/>
            <person name="Klingeman D.M."/>
            <person name="Fida T."/>
            <person name="Giannone R.J."/>
            <person name="Hettich R.L."/>
            <person name="Parry R.J."/>
            <person name="Spain J.C."/>
        </authorList>
    </citation>
    <scope>NUCLEOTIDE SEQUENCE [LARGE SCALE GENOMIC DNA]</scope>
    <source>
        <strain evidence="12">JCM 4701</strain>
    </source>
</reference>
<evidence type="ECO:0000256" key="7">
    <source>
        <dbReference type="SAM" id="MobiDB-lite"/>
    </source>
</evidence>
<dbReference type="GO" id="GO:0003676">
    <property type="term" value="F:nucleic acid binding"/>
    <property type="evidence" value="ECO:0007669"/>
    <property type="project" value="InterPro"/>
</dbReference>
<feature type="compositionally biased region" description="Basic and acidic residues" evidence="7">
    <location>
        <begin position="473"/>
        <end position="482"/>
    </location>
</feature>
<name>A0A2N8PAL0_STRNR</name>
<comment type="similarity">
    <text evidence="5">Belongs to the DEAD box helicase family.</text>
</comment>
<dbReference type="InterPro" id="IPR014014">
    <property type="entry name" value="RNA_helicase_DEAD_Q_motif"/>
</dbReference>
<dbReference type="InterPro" id="IPR050079">
    <property type="entry name" value="DEAD_box_RNA_helicase"/>
</dbReference>
<evidence type="ECO:0000259" key="8">
    <source>
        <dbReference type="PROSITE" id="PS51192"/>
    </source>
</evidence>
<protein>
    <submittedName>
        <fullName evidence="11">DEAD/DEAH box helicase</fullName>
    </submittedName>
</protein>
<feature type="domain" description="DEAD-box RNA helicase Q" evidence="10">
    <location>
        <begin position="39"/>
        <end position="67"/>
    </location>
</feature>
<dbReference type="AlphaFoldDB" id="A0A2N8PAL0"/>
<keyword evidence="1" id="KW-0547">Nucleotide-binding</keyword>
<feature type="short sequence motif" description="Q motif" evidence="6">
    <location>
        <begin position="39"/>
        <end position="67"/>
    </location>
</feature>
<feature type="region of interest" description="Disordered" evidence="7">
    <location>
        <begin position="1"/>
        <end position="31"/>
    </location>
</feature>
<dbReference type="Gene3D" id="3.40.50.300">
    <property type="entry name" value="P-loop containing nucleotide triphosphate hydrolases"/>
    <property type="match status" value="2"/>
</dbReference>
<keyword evidence="3 11" id="KW-0347">Helicase</keyword>
<accession>A0A2N8PAL0</accession>
<dbReference type="GO" id="GO:0003724">
    <property type="term" value="F:RNA helicase activity"/>
    <property type="evidence" value="ECO:0007669"/>
    <property type="project" value="InterPro"/>
</dbReference>
<feature type="domain" description="Helicase ATP-binding" evidence="8">
    <location>
        <begin position="70"/>
        <end position="243"/>
    </location>
</feature>
<evidence type="ECO:0000313" key="12">
    <source>
        <dbReference type="Proteomes" id="UP000236047"/>
    </source>
</evidence>
<dbReference type="CDD" id="cd00268">
    <property type="entry name" value="DEADc"/>
    <property type="match status" value="1"/>
</dbReference>
<feature type="compositionally biased region" description="Low complexity" evidence="7">
    <location>
        <begin position="526"/>
        <end position="541"/>
    </location>
</feature>
<keyword evidence="2" id="KW-0378">Hydrolase</keyword>
<dbReference type="PANTHER" id="PTHR47959:SF13">
    <property type="entry name" value="ATP-DEPENDENT RNA HELICASE RHLE"/>
    <property type="match status" value="1"/>
</dbReference>
<dbReference type="SMART" id="SM00487">
    <property type="entry name" value="DEXDc"/>
    <property type="match status" value="1"/>
</dbReference>
<dbReference type="InterPro" id="IPR044742">
    <property type="entry name" value="DEAD/DEAH_RhlB"/>
</dbReference>
<feature type="domain" description="Helicase C-terminal" evidence="9">
    <location>
        <begin position="254"/>
        <end position="415"/>
    </location>
</feature>
<feature type="compositionally biased region" description="Basic residues" evidence="7">
    <location>
        <begin position="449"/>
        <end position="458"/>
    </location>
</feature>
<evidence type="ECO:0000256" key="4">
    <source>
        <dbReference type="ARBA" id="ARBA00022840"/>
    </source>
</evidence>
<keyword evidence="12" id="KW-1185">Reference proteome</keyword>
<dbReference type="PROSITE" id="PS51192">
    <property type="entry name" value="HELICASE_ATP_BIND_1"/>
    <property type="match status" value="1"/>
</dbReference>
<dbReference type="Proteomes" id="UP000236047">
    <property type="component" value="Unassembled WGS sequence"/>
</dbReference>
<dbReference type="PROSITE" id="PS51195">
    <property type="entry name" value="Q_MOTIF"/>
    <property type="match status" value="1"/>
</dbReference>
<evidence type="ECO:0000259" key="9">
    <source>
        <dbReference type="PROSITE" id="PS51194"/>
    </source>
</evidence>
<organism evidence="11 12">
    <name type="scientific">Streptomyces noursei</name>
    <name type="common">Streptomyces albulus</name>
    <dbReference type="NCBI Taxonomy" id="1971"/>
    <lineage>
        <taxon>Bacteria</taxon>
        <taxon>Bacillati</taxon>
        <taxon>Actinomycetota</taxon>
        <taxon>Actinomycetes</taxon>
        <taxon>Kitasatosporales</taxon>
        <taxon>Streptomycetaceae</taxon>
        <taxon>Streptomyces</taxon>
    </lineage>
</organism>
<dbReference type="EMBL" id="LJSN01000003">
    <property type="protein sequence ID" value="PNE38065.1"/>
    <property type="molecule type" value="Genomic_DNA"/>
</dbReference>
<comment type="caution">
    <text evidence="11">The sequence shown here is derived from an EMBL/GenBank/DDBJ whole genome shotgun (WGS) entry which is preliminary data.</text>
</comment>
<evidence type="ECO:0000313" key="11">
    <source>
        <dbReference type="EMBL" id="PNE38065.1"/>
    </source>
</evidence>